<dbReference type="SMART" id="SM00353">
    <property type="entry name" value="HLH"/>
    <property type="match status" value="1"/>
</dbReference>
<dbReference type="FunFam" id="4.10.280.10:FF:000096">
    <property type="entry name" value="Basic helix-loop-helix (BHLH) DNA-binding superfamily protein"/>
    <property type="match status" value="1"/>
</dbReference>
<dbReference type="SUPFAM" id="SSF47459">
    <property type="entry name" value="HLH, helix-loop-helix DNA-binding domain"/>
    <property type="match status" value="1"/>
</dbReference>
<dbReference type="Gene3D" id="4.10.280.10">
    <property type="entry name" value="Helix-loop-helix DNA-binding domain"/>
    <property type="match status" value="1"/>
</dbReference>
<gene>
    <name evidence="9" type="ORF">H6P81_009496</name>
</gene>
<comment type="caution">
    <text evidence="9">The sequence shown here is derived from an EMBL/GenBank/DDBJ whole genome shotgun (WGS) entry which is preliminary data.</text>
</comment>
<dbReference type="Proteomes" id="UP000825729">
    <property type="component" value="Unassembled WGS sequence"/>
</dbReference>
<evidence type="ECO:0000259" key="8">
    <source>
        <dbReference type="PROSITE" id="PS50888"/>
    </source>
</evidence>
<evidence type="ECO:0000256" key="2">
    <source>
        <dbReference type="ARBA" id="ARBA00011738"/>
    </source>
</evidence>
<evidence type="ECO:0000256" key="6">
    <source>
        <dbReference type="ARBA" id="ARBA00023242"/>
    </source>
</evidence>
<evidence type="ECO:0000256" key="3">
    <source>
        <dbReference type="ARBA" id="ARBA00023015"/>
    </source>
</evidence>
<keyword evidence="5" id="KW-0804">Transcription</keyword>
<dbReference type="InterPro" id="IPR036638">
    <property type="entry name" value="HLH_DNA-bd_sf"/>
</dbReference>
<dbReference type="AlphaFoldDB" id="A0AAV7ENR1"/>
<keyword evidence="4" id="KW-0238">DNA-binding</keyword>
<dbReference type="GO" id="GO:0046983">
    <property type="term" value="F:protein dimerization activity"/>
    <property type="evidence" value="ECO:0007669"/>
    <property type="project" value="InterPro"/>
</dbReference>
<dbReference type="PROSITE" id="PS50888">
    <property type="entry name" value="BHLH"/>
    <property type="match status" value="1"/>
</dbReference>
<dbReference type="EMBL" id="JAINDJ010000004">
    <property type="protein sequence ID" value="KAG9449531.1"/>
    <property type="molecule type" value="Genomic_DNA"/>
</dbReference>
<evidence type="ECO:0000256" key="4">
    <source>
        <dbReference type="ARBA" id="ARBA00023125"/>
    </source>
</evidence>
<keyword evidence="10" id="KW-1185">Reference proteome</keyword>
<keyword evidence="6" id="KW-0539">Nucleus</keyword>
<keyword evidence="3" id="KW-0805">Transcription regulation</keyword>
<accession>A0AAV7ENR1</accession>
<dbReference type="GO" id="GO:0003700">
    <property type="term" value="F:DNA-binding transcription factor activity"/>
    <property type="evidence" value="ECO:0007669"/>
    <property type="project" value="TreeGrafter"/>
</dbReference>
<protein>
    <recommendedName>
        <fullName evidence="8">BHLH domain-containing protein</fullName>
    </recommendedName>
</protein>
<evidence type="ECO:0000256" key="7">
    <source>
        <dbReference type="SAM" id="MobiDB-lite"/>
    </source>
</evidence>
<dbReference type="GO" id="GO:0005634">
    <property type="term" value="C:nucleus"/>
    <property type="evidence" value="ECO:0007669"/>
    <property type="project" value="UniProtKB-SubCell"/>
</dbReference>
<evidence type="ECO:0000256" key="1">
    <source>
        <dbReference type="ARBA" id="ARBA00004123"/>
    </source>
</evidence>
<dbReference type="InterPro" id="IPR051358">
    <property type="entry name" value="TF_AMS/ICE1/BHLH6-like"/>
</dbReference>
<feature type="domain" description="BHLH" evidence="8">
    <location>
        <begin position="145"/>
        <end position="194"/>
    </location>
</feature>
<dbReference type="InterPro" id="IPR011598">
    <property type="entry name" value="bHLH_dom"/>
</dbReference>
<dbReference type="PANTHER" id="PTHR31945">
    <property type="entry name" value="TRANSCRIPTION FACTOR SCREAM2-RELATED"/>
    <property type="match status" value="1"/>
</dbReference>
<dbReference type="Pfam" id="PF00010">
    <property type="entry name" value="HLH"/>
    <property type="match status" value="1"/>
</dbReference>
<proteinExistence type="predicted"/>
<comment type="subunit">
    <text evidence="2">Homodimer.</text>
</comment>
<organism evidence="9 10">
    <name type="scientific">Aristolochia fimbriata</name>
    <name type="common">White veined hardy Dutchman's pipe vine</name>
    <dbReference type="NCBI Taxonomy" id="158543"/>
    <lineage>
        <taxon>Eukaryota</taxon>
        <taxon>Viridiplantae</taxon>
        <taxon>Streptophyta</taxon>
        <taxon>Embryophyta</taxon>
        <taxon>Tracheophyta</taxon>
        <taxon>Spermatophyta</taxon>
        <taxon>Magnoliopsida</taxon>
        <taxon>Magnoliidae</taxon>
        <taxon>Piperales</taxon>
        <taxon>Aristolochiaceae</taxon>
        <taxon>Aristolochia</taxon>
    </lineage>
</organism>
<evidence type="ECO:0000313" key="9">
    <source>
        <dbReference type="EMBL" id="KAG9449531.1"/>
    </source>
</evidence>
<evidence type="ECO:0000313" key="10">
    <source>
        <dbReference type="Proteomes" id="UP000825729"/>
    </source>
</evidence>
<dbReference type="PANTHER" id="PTHR31945:SF17">
    <property type="entry name" value="TRANSCRIPTION FACTOR FER-LIKE IRON DEFICIENCY-INDUCED TRANSCRIPTION FACTOR"/>
    <property type="match status" value="1"/>
</dbReference>
<dbReference type="GO" id="GO:0043565">
    <property type="term" value="F:sequence-specific DNA binding"/>
    <property type="evidence" value="ECO:0007669"/>
    <property type="project" value="TreeGrafter"/>
</dbReference>
<comment type="subcellular location">
    <subcellularLocation>
        <location evidence="1">Nucleus</location>
    </subcellularLocation>
</comment>
<reference evidence="9 10" key="1">
    <citation type="submission" date="2021-07" db="EMBL/GenBank/DDBJ databases">
        <title>The Aristolochia fimbriata genome: insights into angiosperm evolution, floral development and chemical biosynthesis.</title>
        <authorList>
            <person name="Jiao Y."/>
        </authorList>
    </citation>
    <scope>NUCLEOTIDE SEQUENCE [LARGE SCALE GENOMIC DNA]</scope>
    <source>
        <strain evidence="9">IBCAS-2021</strain>
        <tissue evidence="9">Leaf</tissue>
    </source>
</reference>
<name>A0AAV7ENR1_ARIFI</name>
<sequence>MENHAVLNNFGFPDWSSDYNMEKVVEYLRGEGININEGVVQLPSVYDIQRYEDDLFMKFDNGGFGESNRIMETVPAEEMLMGFNPSAEINVPPPVPGNIHVLAEVSPATFVTSMGNADERDEEINECEEDSSGATTPIGKSGTNADRSRTLVAERRRRGRMKEKLYALRSLVPNITKMDKASIVGDAVEYVKDLQKHAKKLRAEIDGLELYSREGNNAMLSLQGNFHLNKSGKNDQTKPINPMGCCKITQMEAFQVEERGFYVKIVSSKGEGAAIGLYRALESLTYFVVQSSNFNTLPDRFVLTFTINANDCGEEINVSTLKFWLMSALLNQGFSFQIQNA</sequence>
<feature type="region of interest" description="Disordered" evidence="7">
    <location>
        <begin position="126"/>
        <end position="150"/>
    </location>
</feature>
<evidence type="ECO:0000256" key="5">
    <source>
        <dbReference type="ARBA" id="ARBA00023163"/>
    </source>
</evidence>